<name>A0A6P1ZGK2_9BACT</name>
<reference evidence="6 7" key="1">
    <citation type="submission" date="2018-06" db="EMBL/GenBank/DDBJ databases">
        <title>Complete genome of Desulfovibrio marinus P48SEP.</title>
        <authorList>
            <person name="Crispim J.S."/>
            <person name="Vidigal P.M.P."/>
            <person name="Silva L.C.F."/>
            <person name="Araujo L.C."/>
            <person name="Laguardia C.N."/>
            <person name="Dias R.S."/>
            <person name="Sousa M.P."/>
            <person name="Paula S.O."/>
            <person name="Silva C."/>
        </authorList>
    </citation>
    <scope>NUCLEOTIDE SEQUENCE [LARGE SCALE GENOMIC DNA]</scope>
    <source>
        <strain evidence="6 7">P48SEP</strain>
    </source>
</reference>
<dbReference type="PROSITE" id="PS00198">
    <property type="entry name" value="4FE4S_FER_1"/>
    <property type="match status" value="1"/>
</dbReference>
<dbReference type="AlphaFoldDB" id="A0A6P1ZGK2"/>
<proteinExistence type="predicted"/>
<dbReference type="GO" id="GO:0046872">
    <property type="term" value="F:metal ion binding"/>
    <property type="evidence" value="ECO:0007669"/>
    <property type="project" value="UniProtKB-KW"/>
</dbReference>
<evidence type="ECO:0000256" key="1">
    <source>
        <dbReference type="ARBA" id="ARBA00022485"/>
    </source>
</evidence>
<dbReference type="GO" id="GO:0051539">
    <property type="term" value="F:4 iron, 4 sulfur cluster binding"/>
    <property type="evidence" value="ECO:0007669"/>
    <property type="project" value="UniProtKB-KW"/>
</dbReference>
<dbReference type="PROSITE" id="PS51379">
    <property type="entry name" value="4FE4S_FER_2"/>
    <property type="match status" value="2"/>
</dbReference>
<dbReference type="InterPro" id="IPR017896">
    <property type="entry name" value="4Fe4S_Fe-S-bd"/>
</dbReference>
<organism evidence="6 7">
    <name type="scientific">Oceanidesulfovibrio marinus</name>
    <dbReference type="NCBI Taxonomy" id="370038"/>
    <lineage>
        <taxon>Bacteria</taxon>
        <taxon>Pseudomonadati</taxon>
        <taxon>Thermodesulfobacteriota</taxon>
        <taxon>Desulfovibrionia</taxon>
        <taxon>Desulfovibrionales</taxon>
        <taxon>Desulfovibrionaceae</taxon>
        <taxon>Oceanidesulfovibrio</taxon>
    </lineage>
</organism>
<feature type="domain" description="4Fe-4S ferredoxin-type" evidence="5">
    <location>
        <begin position="40"/>
        <end position="70"/>
    </location>
</feature>
<dbReference type="SUPFAM" id="SSF54862">
    <property type="entry name" value="4Fe-4S ferredoxins"/>
    <property type="match status" value="1"/>
</dbReference>
<evidence type="ECO:0000259" key="5">
    <source>
        <dbReference type="PROSITE" id="PS51379"/>
    </source>
</evidence>
<dbReference type="Proteomes" id="UP000434052">
    <property type="component" value="Unassembled WGS sequence"/>
</dbReference>
<feature type="domain" description="4Fe-4S ferredoxin-type" evidence="5">
    <location>
        <begin position="11"/>
        <end position="39"/>
    </location>
</feature>
<dbReference type="InterPro" id="IPR050572">
    <property type="entry name" value="Fe-S_Ferredoxin"/>
</dbReference>
<comment type="caution">
    <text evidence="6">The sequence shown here is derived from an EMBL/GenBank/DDBJ whole genome shotgun (WGS) entry which is preliminary data.</text>
</comment>
<dbReference type="InterPro" id="IPR017900">
    <property type="entry name" value="4Fe4S_Fe_S_CS"/>
</dbReference>
<dbReference type="NCBIfam" id="NF040864">
    <property type="entry name" value="HgcB_ferredoxin"/>
    <property type="match status" value="1"/>
</dbReference>
<keyword evidence="3" id="KW-0408">Iron</keyword>
<evidence type="ECO:0000256" key="2">
    <source>
        <dbReference type="ARBA" id="ARBA00022723"/>
    </source>
</evidence>
<protein>
    <submittedName>
        <fullName evidence="6">Ferredoxin</fullName>
    </submittedName>
</protein>
<evidence type="ECO:0000256" key="3">
    <source>
        <dbReference type="ARBA" id="ARBA00023004"/>
    </source>
</evidence>
<accession>A0A6P1ZGK2</accession>
<dbReference type="RefSeq" id="WP_144305632.1">
    <property type="nucleotide sequence ID" value="NZ_QMIF01000007.1"/>
</dbReference>
<sequence>MKNFRHYSGVATLKLDRDACVGCGLCPQLCPHGVLAMEQKRARIVDPDGCMECGACAKNCPSGALSVSPGVGCASYIINKWLRGSKAAQAKNCC</sequence>
<dbReference type="PANTHER" id="PTHR43687">
    <property type="entry name" value="ADENYLYLSULFATE REDUCTASE, BETA SUBUNIT"/>
    <property type="match status" value="1"/>
</dbReference>
<keyword evidence="2" id="KW-0479">Metal-binding</keyword>
<dbReference type="PANTHER" id="PTHR43687:SF4">
    <property type="entry name" value="BLR5484 PROTEIN"/>
    <property type="match status" value="1"/>
</dbReference>
<gene>
    <name evidence="6" type="ORF">DQK91_12160</name>
</gene>
<evidence type="ECO:0000313" key="6">
    <source>
        <dbReference type="EMBL" id="TVM33411.1"/>
    </source>
</evidence>
<dbReference type="Gene3D" id="3.30.70.20">
    <property type="match status" value="1"/>
</dbReference>
<dbReference type="Pfam" id="PF12838">
    <property type="entry name" value="Fer4_7"/>
    <property type="match status" value="1"/>
</dbReference>
<evidence type="ECO:0000256" key="4">
    <source>
        <dbReference type="ARBA" id="ARBA00023014"/>
    </source>
</evidence>
<dbReference type="EMBL" id="QMIF01000007">
    <property type="protein sequence ID" value="TVM33411.1"/>
    <property type="molecule type" value="Genomic_DNA"/>
</dbReference>
<keyword evidence="1" id="KW-0004">4Fe-4S</keyword>
<keyword evidence="4" id="KW-0411">Iron-sulfur</keyword>
<dbReference type="OrthoDB" id="9794954at2"/>
<evidence type="ECO:0000313" key="7">
    <source>
        <dbReference type="Proteomes" id="UP000434052"/>
    </source>
</evidence>